<reference evidence="3 4" key="1">
    <citation type="submission" date="2021-07" db="EMBL/GenBank/DDBJ databases">
        <title>Whole Genome Sequence of Nocardia Iowensis.</title>
        <authorList>
            <person name="Lamm A."/>
            <person name="Collins-Fairclough A.M."/>
            <person name="Bunk B."/>
            <person name="Sproer C."/>
        </authorList>
    </citation>
    <scope>NUCLEOTIDE SEQUENCE [LARGE SCALE GENOMIC DNA]</scope>
    <source>
        <strain evidence="3 4">NRRL 5646</strain>
    </source>
</reference>
<evidence type="ECO:0000313" key="3">
    <source>
        <dbReference type="EMBL" id="QXN90705.1"/>
    </source>
</evidence>
<feature type="domain" description="ParB-like N-terminal" evidence="2">
    <location>
        <begin position="19"/>
        <end position="102"/>
    </location>
</feature>
<dbReference type="RefSeq" id="WP_218471572.1">
    <property type="nucleotide sequence ID" value="NZ_BAABJN010000006.1"/>
</dbReference>
<sequence>MGTVTSIDSTSVLAEGERIEIPITELLFGDSPRKAENAAHIQTLAAVKAPLPPIIVHRASMRVIDGAHRLRAAELRGDDTIEVQFFDGDERDAFVLAVRLNSAHGLPLTLADRKAAAARIIEYHPEWSDRAIAAVAGISDKTVASLRGESGNVPPSERLGRDGRYHPRNRVDGRIRASEIFAENPTASAREVARAAGISATTAKDVRARMRRGENPVPSQQRARAAVETSVAPVPVLPTVDRRAVVRRLRSDPSIRFSESGRTLLRWLEAPGADDTEWDAVTRNIPGHCTRAIVELARLCAADWQRFAEALESRSDQAC</sequence>
<feature type="compositionally biased region" description="Basic and acidic residues" evidence="1">
    <location>
        <begin position="158"/>
        <end position="169"/>
    </location>
</feature>
<feature type="region of interest" description="Disordered" evidence="1">
    <location>
        <begin position="146"/>
        <end position="169"/>
    </location>
</feature>
<name>A0ABX8RQK7_NOCIO</name>
<keyword evidence="4" id="KW-1185">Reference proteome</keyword>
<dbReference type="EMBL" id="CP078145">
    <property type="protein sequence ID" value="QXN90705.1"/>
    <property type="molecule type" value="Genomic_DNA"/>
</dbReference>
<organism evidence="3 4">
    <name type="scientific">Nocardia iowensis</name>
    <dbReference type="NCBI Taxonomy" id="204891"/>
    <lineage>
        <taxon>Bacteria</taxon>
        <taxon>Bacillati</taxon>
        <taxon>Actinomycetota</taxon>
        <taxon>Actinomycetes</taxon>
        <taxon>Mycobacteriales</taxon>
        <taxon>Nocardiaceae</taxon>
        <taxon>Nocardia</taxon>
    </lineage>
</organism>
<dbReference type="InterPro" id="IPR003115">
    <property type="entry name" value="ParB_N"/>
</dbReference>
<evidence type="ECO:0000256" key="1">
    <source>
        <dbReference type="SAM" id="MobiDB-lite"/>
    </source>
</evidence>
<evidence type="ECO:0000313" key="4">
    <source>
        <dbReference type="Proteomes" id="UP000694257"/>
    </source>
</evidence>
<dbReference type="SMART" id="SM00470">
    <property type="entry name" value="ParB"/>
    <property type="match status" value="1"/>
</dbReference>
<dbReference type="Proteomes" id="UP000694257">
    <property type="component" value="Chromosome"/>
</dbReference>
<protein>
    <submittedName>
        <fullName evidence="3">ParB/RepB/Spo0J family partition protein</fullName>
    </submittedName>
</protein>
<evidence type="ECO:0000259" key="2">
    <source>
        <dbReference type="SMART" id="SM00470"/>
    </source>
</evidence>
<accession>A0ABX8RQK7</accession>
<proteinExistence type="predicted"/>
<gene>
    <name evidence="3" type="ORF">KV110_35855</name>
</gene>